<dbReference type="InterPro" id="IPR055348">
    <property type="entry name" value="DctQ"/>
</dbReference>
<dbReference type="PANTHER" id="PTHR35011:SF2">
    <property type="entry name" value="2,3-DIKETO-L-GULONATE TRAP TRANSPORTER SMALL PERMEASE PROTEIN YIAM"/>
    <property type="match status" value="1"/>
</dbReference>
<keyword evidence="5 9" id="KW-0812">Transmembrane</keyword>
<evidence type="ECO:0000256" key="8">
    <source>
        <dbReference type="ARBA" id="ARBA00038436"/>
    </source>
</evidence>
<reference evidence="11 12" key="1">
    <citation type="submission" date="2024-09" db="EMBL/GenBank/DDBJ databases">
        <authorList>
            <person name="Sun Q."/>
            <person name="Mori K."/>
        </authorList>
    </citation>
    <scope>NUCLEOTIDE SEQUENCE [LARGE SCALE GENOMIC DNA]</scope>
    <source>
        <strain evidence="11 12">CECT 8726</strain>
    </source>
</reference>
<keyword evidence="12" id="KW-1185">Reference proteome</keyword>
<keyword evidence="6 9" id="KW-1133">Transmembrane helix</keyword>
<comment type="function">
    <text evidence="9">Part of the tripartite ATP-independent periplasmic (TRAP) transport system.</text>
</comment>
<organism evidence="11 12">
    <name type="scientific">Pseudohalocynthiibacter aestuariivivens</name>
    <dbReference type="NCBI Taxonomy" id="1591409"/>
    <lineage>
        <taxon>Bacteria</taxon>
        <taxon>Pseudomonadati</taxon>
        <taxon>Pseudomonadota</taxon>
        <taxon>Alphaproteobacteria</taxon>
        <taxon>Rhodobacterales</taxon>
        <taxon>Paracoccaceae</taxon>
        <taxon>Pseudohalocynthiibacter</taxon>
    </lineage>
</organism>
<evidence type="ECO:0000256" key="6">
    <source>
        <dbReference type="ARBA" id="ARBA00022989"/>
    </source>
</evidence>
<feature type="domain" description="Tripartite ATP-independent periplasmic transporters DctQ component" evidence="10">
    <location>
        <begin position="27"/>
        <end position="143"/>
    </location>
</feature>
<comment type="similarity">
    <text evidence="8 9">Belongs to the TRAP transporter small permease family.</text>
</comment>
<dbReference type="Proteomes" id="UP001589683">
    <property type="component" value="Unassembled WGS sequence"/>
</dbReference>
<feature type="transmembrane region" description="Helical" evidence="9">
    <location>
        <begin position="50"/>
        <end position="69"/>
    </location>
</feature>
<dbReference type="InterPro" id="IPR007387">
    <property type="entry name" value="TRAP_DctQ"/>
</dbReference>
<evidence type="ECO:0000313" key="11">
    <source>
        <dbReference type="EMBL" id="MFB9231683.1"/>
    </source>
</evidence>
<comment type="subcellular location">
    <subcellularLocation>
        <location evidence="1 9">Cell inner membrane</location>
        <topology evidence="1 9">Multi-pass membrane protein</topology>
    </subcellularLocation>
</comment>
<gene>
    <name evidence="11" type="ORF">ACFFUT_07780</name>
</gene>
<feature type="transmembrane region" description="Helical" evidence="9">
    <location>
        <begin position="12"/>
        <end position="35"/>
    </location>
</feature>
<protein>
    <recommendedName>
        <fullName evidence="9">TRAP transporter small permease protein</fullName>
    </recommendedName>
</protein>
<dbReference type="RefSeq" id="WP_213890285.1">
    <property type="nucleotide sequence ID" value="NZ_JAGFNU010000009.1"/>
</dbReference>
<evidence type="ECO:0000313" key="12">
    <source>
        <dbReference type="Proteomes" id="UP001589683"/>
    </source>
</evidence>
<evidence type="ECO:0000256" key="4">
    <source>
        <dbReference type="ARBA" id="ARBA00022519"/>
    </source>
</evidence>
<evidence type="ECO:0000256" key="2">
    <source>
        <dbReference type="ARBA" id="ARBA00022448"/>
    </source>
</evidence>
<sequence>MNYIIRASDIIVRITHILAAIMLGVAALLVFYQVITRFILGDSAVWSEVLARAVIVWGVFLIMGPAFRYGKMIPIDVLRSLLPHNKQIWVIRLVTAAIALFLFILIWFGYKMTLRVVDQQVAMLDVSVAWFYVAIPIGAVLALPGLLLAHLDAEHGHINLTEVSE</sequence>
<evidence type="ECO:0000259" key="10">
    <source>
        <dbReference type="Pfam" id="PF04290"/>
    </source>
</evidence>
<comment type="subunit">
    <text evidence="9">The complex comprises the extracytoplasmic solute receptor protein and the two transmembrane proteins.</text>
</comment>
<dbReference type="Pfam" id="PF04290">
    <property type="entry name" value="DctQ"/>
    <property type="match status" value="1"/>
</dbReference>
<keyword evidence="2 9" id="KW-0813">Transport</keyword>
<accession>A0ABV5JFX3</accession>
<feature type="transmembrane region" description="Helical" evidence="9">
    <location>
        <begin position="89"/>
        <end position="110"/>
    </location>
</feature>
<evidence type="ECO:0000256" key="7">
    <source>
        <dbReference type="ARBA" id="ARBA00023136"/>
    </source>
</evidence>
<evidence type="ECO:0000256" key="9">
    <source>
        <dbReference type="RuleBase" id="RU369079"/>
    </source>
</evidence>
<evidence type="ECO:0000256" key="1">
    <source>
        <dbReference type="ARBA" id="ARBA00004429"/>
    </source>
</evidence>
<feature type="transmembrane region" description="Helical" evidence="9">
    <location>
        <begin position="130"/>
        <end position="149"/>
    </location>
</feature>
<dbReference type="EMBL" id="JBHMEA010000024">
    <property type="protein sequence ID" value="MFB9231683.1"/>
    <property type="molecule type" value="Genomic_DNA"/>
</dbReference>
<name>A0ABV5JFX3_9RHOB</name>
<dbReference type="PANTHER" id="PTHR35011">
    <property type="entry name" value="2,3-DIKETO-L-GULONATE TRAP TRANSPORTER SMALL PERMEASE PROTEIN YIAM"/>
    <property type="match status" value="1"/>
</dbReference>
<evidence type="ECO:0000256" key="5">
    <source>
        <dbReference type="ARBA" id="ARBA00022692"/>
    </source>
</evidence>
<evidence type="ECO:0000256" key="3">
    <source>
        <dbReference type="ARBA" id="ARBA00022475"/>
    </source>
</evidence>
<proteinExistence type="inferred from homology"/>
<keyword evidence="4 9" id="KW-0997">Cell inner membrane</keyword>
<keyword evidence="7 9" id="KW-0472">Membrane</keyword>
<keyword evidence="3" id="KW-1003">Cell membrane</keyword>
<comment type="caution">
    <text evidence="11">The sequence shown here is derived from an EMBL/GenBank/DDBJ whole genome shotgun (WGS) entry which is preliminary data.</text>
</comment>